<evidence type="ECO:0000313" key="2">
    <source>
        <dbReference type="EMBL" id="CAB9501891.1"/>
    </source>
</evidence>
<dbReference type="AlphaFoldDB" id="A0A9N8DGZ1"/>
<organism evidence="2 3">
    <name type="scientific">Seminavis robusta</name>
    <dbReference type="NCBI Taxonomy" id="568900"/>
    <lineage>
        <taxon>Eukaryota</taxon>
        <taxon>Sar</taxon>
        <taxon>Stramenopiles</taxon>
        <taxon>Ochrophyta</taxon>
        <taxon>Bacillariophyta</taxon>
        <taxon>Bacillariophyceae</taxon>
        <taxon>Bacillariophycidae</taxon>
        <taxon>Naviculales</taxon>
        <taxon>Naviculaceae</taxon>
        <taxon>Seminavis</taxon>
    </lineage>
</organism>
<evidence type="ECO:0000313" key="3">
    <source>
        <dbReference type="Proteomes" id="UP001153069"/>
    </source>
</evidence>
<gene>
    <name evidence="2" type="ORF">SEMRO_121_G058850.1</name>
</gene>
<dbReference type="Proteomes" id="UP001153069">
    <property type="component" value="Unassembled WGS sequence"/>
</dbReference>
<feature type="region of interest" description="Disordered" evidence="1">
    <location>
        <begin position="70"/>
        <end position="98"/>
    </location>
</feature>
<proteinExistence type="predicted"/>
<comment type="caution">
    <text evidence="2">The sequence shown here is derived from an EMBL/GenBank/DDBJ whole genome shotgun (WGS) entry which is preliminary data.</text>
</comment>
<protein>
    <submittedName>
        <fullName evidence="2">Uncharacterized protein</fullName>
    </submittedName>
</protein>
<accession>A0A9N8DGZ1</accession>
<dbReference type="EMBL" id="CAICTM010000120">
    <property type="protein sequence ID" value="CAB9501891.1"/>
    <property type="molecule type" value="Genomic_DNA"/>
</dbReference>
<keyword evidence="3" id="KW-1185">Reference proteome</keyword>
<sequence>MVPLVQDEDGAMPLVGCLFGSRGDVSFLSTGGRGTTRSDVEIRSALSSILNEALELIDITLFDDEEDEQDDAFAGMLLPANEDRAKKPTTQKPGPTNQ</sequence>
<feature type="compositionally biased region" description="Polar residues" evidence="1">
    <location>
        <begin position="88"/>
        <end position="98"/>
    </location>
</feature>
<name>A0A9N8DGZ1_9STRA</name>
<reference evidence="2" key="1">
    <citation type="submission" date="2020-06" db="EMBL/GenBank/DDBJ databases">
        <authorList>
            <consortium name="Plant Systems Biology data submission"/>
        </authorList>
    </citation>
    <scope>NUCLEOTIDE SEQUENCE</scope>
    <source>
        <strain evidence="2">D6</strain>
    </source>
</reference>
<evidence type="ECO:0000256" key="1">
    <source>
        <dbReference type="SAM" id="MobiDB-lite"/>
    </source>
</evidence>